<gene>
    <name evidence="4" type="ORF">ETQ85_21580</name>
</gene>
<feature type="signal peptide" evidence="2">
    <location>
        <begin position="1"/>
        <end position="19"/>
    </location>
</feature>
<dbReference type="InterPro" id="IPR047202">
    <property type="entry name" value="Lipocalin_Blc-like_dom"/>
</dbReference>
<evidence type="ECO:0000313" key="4">
    <source>
        <dbReference type="EMBL" id="TYC53526.1"/>
    </source>
</evidence>
<dbReference type="Proteomes" id="UP000389128">
    <property type="component" value="Unassembled WGS sequence"/>
</dbReference>
<evidence type="ECO:0000313" key="5">
    <source>
        <dbReference type="Proteomes" id="UP000389128"/>
    </source>
</evidence>
<dbReference type="SUPFAM" id="SSF50814">
    <property type="entry name" value="Lipocalins"/>
    <property type="match status" value="1"/>
</dbReference>
<comment type="caution">
    <text evidence="4">The sequence shown here is derived from an EMBL/GenBank/DDBJ whole genome shotgun (WGS) entry which is preliminary data.</text>
</comment>
<dbReference type="Gene3D" id="2.40.128.20">
    <property type="match status" value="1"/>
</dbReference>
<keyword evidence="2" id="KW-0998">Cell outer membrane</keyword>
<dbReference type="InterPro" id="IPR000566">
    <property type="entry name" value="Lipocln_cytosolic_FA-bd_dom"/>
</dbReference>
<dbReference type="AlphaFoldDB" id="A0A6C2CIP8"/>
<dbReference type="CDD" id="cd19438">
    <property type="entry name" value="lipocalin_Blc-like"/>
    <property type="match status" value="1"/>
</dbReference>
<comment type="similarity">
    <text evidence="1 2">Belongs to the calycin superfamily. Lipocalin family.</text>
</comment>
<dbReference type="PANTHER" id="PTHR10612">
    <property type="entry name" value="APOLIPOPROTEIN D"/>
    <property type="match status" value="1"/>
</dbReference>
<dbReference type="InterPro" id="IPR002446">
    <property type="entry name" value="Lipocalin_bac"/>
</dbReference>
<keyword evidence="2" id="KW-0472">Membrane</keyword>
<name>A0A6C2CIP8_9RHOO</name>
<dbReference type="GO" id="GO:0009279">
    <property type="term" value="C:cell outer membrane"/>
    <property type="evidence" value="ECO:0007669"/>
    <property type="project" value="UniProtKB-SubCell"/>
</dbReference>
<comment type="function">
    <text evidence="2">Involved in the storage or transport of lipids necessary for membrane maintenance under stressful conditions. Displays a binding preference for lysophospholipids.</text>
</comment>
<dbReference type="PANTHER" id="PTHR10612:SF34">
    <property type="entry name" value="APOLIPOPROTEIN D"/>
    <property type="match status" value="1"/>
</dbReference>
<accession>A0A6C2CIP8</accession>
<feature type="domain" description="Lipocalin/cytosolic fatty-acid binding" evidence="3">
    <location>
        <begin position="31"/>
        <end position="178"/>
    </location>
</feature>
<evidence type="ECO:0000259" key="3">
    <source>
        <dbReference type="Pfam" id="PF08212"/>
    </source>
</evidence>
<proteinExistence type="inferred from homology"/>
<dbReference type="Pfam" id="PF08212">
    <property type="entry name" value="Lipocalin_2"/>
    <property type="match status" value="1"/>
</dbReference>
<reference evidence="4 5" key="1">
    <citation type="submission" date="2019-01" db="EMBL/GenBank/DDBJ databases">
        <title>Zoogloea oleivorans genome sequencing and assembly.</title>
        <authorList>
            <person name="Tancsics A."/>
            <person name="Farkas M."/>
            <person name="Kriszt B."/>
            <person name="Maroti G."/>
            <person name="Horvath B."/>
        </authorList>
    </citation>
    <scope>NUCLEOTIDE SEQUENCE [LARGE SCALE GENOMIC DNA]</scope>
    <source>
        <strain evidence="4 5">Buc</strain>
    </source>
</reference>
<dbReference type="PIRSF" id="PIRSF036893">
    <property type="entry name" value="Lipocalin_ApoD"/>
    <property type="match status" value="1"/>
</dbReference>
<feature type="chain" id="PRO_5025721287" description="Outer membrane lipoprotein Blc" evidence="2">
    <location>
        <begin position="20"/>
        <end position="179"/>
    </location>
</feature>
<dbReference type="EMBL" id="SDKK01000027">
    <property type="protein sequence ID" value="TYC53526.1"/>
    <property type="molecule type" value="Genomic_DNA"/>
</dbReference>
<keyword evidence="2" id="KW-0446">Lipid-binding</keyword>
<comment type="subunit">
    <text evidence="2">Homodimer.</text>
</comment>
<evidence type="ECO:0000256" key="2">
    <source>
        <dbReference type="PIRNR" id="PIRNR036893"/>
    </source>
</evidence>
<dbReference type="InterPro" id="IPR012674">
    <property type="entry name" value="Calycin"/>
</dbReference>
<dbReference type="InterPro" id="IPR022271">
    <property type="entry name" value="Lipocalin_ApoD"/>
</dbReference>
<organism evidence="4 5">
    <name type="scientific">Zoogloea oleivorans</name>
    <dbReference type="NCBI Taxonomy" id="1552750"/>
    <lineage>
        <taxon>Bacteria</taxon>
        <taxon>Pseudomonadati</taxon>
        <taxon>Pseudomonadota</taxon>
        <taxon>Betaproteobacteria</taxon>
        <taxon>Rhodocyclales</taxon>
        <taxon>Zoogloeaceae</taxon>
        <taxon>Zoogloea</taxon>
    </lineage>
</organism>
<keyword evidence="2" id="KW-0732">Signal</keyword>
<dbReference type="GO" id="GO:0008289">
    <property type="term" value="F:lipid binding"/>
    <property type="evidence" value="ECO:0007669"/>
    <property type="project" value="UniProtKB-UniRule"/>
</dbReference>
<keyword evidence="2" id="KW-0449">Lipoprotein</keyword>
<dbReference type="RefSeq" id="WP_148581137.1">
    <property type="nucleotide sequence ID" value="NZ_JAVEUW010000014.1"/>
</dbReference>
<dbReference type="GO" id="GO:0006950">
    <property type="term" value="P:response to stress"/>
    <property type="evidence" value="ECO:0007669"/>
    <property type="project" value="UniProtKB-ARBA"/>
</dbReference>
<dbReference type="OrthoDB" id="9793905at2"/>
<comment type="subcellular location">
    <subcellularLocation>
        <location evidence="2">Cell outer membrane</location>
    </subcellularLocation>
</comment>
<sequence length="179" mass="19756">MKAMLPAALLSLATLNAVATDITPLTTIPSLDVPRYMGTWYEIARHPNWFQKKCAGASRADYSLKGDGTVQVINRCRLASGEMDSATGTARQIGPATSPKLEVRFAPAWLSFIPAVWGDYWVLDLDEKYQLVAVGEPTREYLWVLSRTPKVDPQAYEALLGRLAGKGFDLQKLQVSPQD</sequence>
<keyword evidence="5" id="KW-1185">Reference proteome</keyword>
<dbReference type="PRINTS" id="PR01171">
    <property type="entry name" value="BCTLIPOCALIN"/>
</dbReference>
<evidence type="ECO:0000256" key="1">
    <source>
        <dbReference type="ARBA" id="ARBA00006889"/>
    </source>
</evidence>
<protein>
    <recommendedName>
        <fullName evidence="2">Outer membrane lipoprotein Blc</fullName>
    </recommendedName>
</protein>